<dbReference type="EMBL" id="AP023447">
    <property type="protein sequence ID" value="BCL40560.1"/>
    <property type="molecule type" value="Genomic_DNA"/>
</dbReference>
<sequence>MRYEELINSPAGEFVMFASKDGKVRIECRFESDTLRLSQATICELYGKAKATISGHIKNIFDEGELVENSVVRIYRTTASDGKAYNVQYVSLPVILAIGYRVRSAKGRFLISR</sequence>
<dbReference type="Proteomes" id="UP000595858">
    <property type="component" value="Chromosome"/>
</dbReference>
<protein>
    <submittedName>
        <fullName evidence="1">Uncharacterized protein</fullName>
    </submittedName>
</protein>
<name>A0AAU9BHI4_9ENTR</name>
<reference evidence="1" key="1">
    <citation type="journal article" date="2020" name="J Glob Antimicrob Resist">
        <title>Genomic characterization of clinical Enterobacter roggenkampii co-harboring blaIMP-1- and blaGES-5-encoding IncP6 and mcr-9-encoding IncHI2 plasmids isolated in Japan.</title>
        <authorList>
            <person name="Umeda K."/>
            <person name="Nakamura H."/>
            <person name="Fukuda A."/>
            <person name="Matsumoto Y."/>
            <person name="Motooka D."/>
            <person name="Nakamura S."/>
            <person name="Yasui Y."/>
            <person name="Yoshida H."/>
            <person name="Kawahara R."/>
        </authorList>
    </citation>
    <scope>NUCLEOTIDE SEQUENCE</scope>
    <source>
        <strain evidence="1">OIPH-N260</strain>
    </source>
</reference>
<dbReference type="PANTHER" id="PTHR35810">
    <property type="entry name" value="CYTOPLASMIC PROTEIN-RELATED"/>
    <property type="match status" value="1"/>
</dbReference>
<accession>A0AAU9BHI4</accession>
<evidence type="ECO:0000313" key="1">
    <source>
        <dbReference type="EMBL" id="BCL40560.1"/>
    </source>
</evidence>
<dbReference type="AlphaFoldDB" id="A0AAU9BHI4"/>
<organism evidence="1 2">
    <name type="scientific">Enterobacter roggenkampii</name>
    <dbReference type="NCBI Taxonomy" id="1812935"/>
    <lineage>
        <taxon>Bacteria</taxon>
        <taxon>Pseudomonadati</taxon>
        <taxon>Pseudomonadota</taxon>
        <taxon>Gammaproteobacteria</taxon>
        <taxon>Enterobacterales</taxon>
        <taxon>Enterobacteriaceae</taxon>
        <taxon>Enterobacter</taxon>
        <taxon>Enterobacter cloacae complex</taxon>
    </lineage>
</organism>
<evidence type="ECO:0000313" key="2">
    <source>
        <dbReference type="Proteomes" id="UP000595858"/>
    </source>
</evidence>
<gene>
    <name evidence="1" type="ORF">OIPHN260_00620</name>
</gene>
<proteinExistence type="predicted"/>
<dbReference type="PANTHER" id="PTHR35810:SF1">
    <property type="entry name" value="CYTOPLASMIC PROTEIN"/>
    <property type="match status" value="1"/>
</dbReference>